<dbReference type="Gene3D" id="2.20.200.10">
    <property type="entry name" value="Outer membrane efflux proteins (OEP)"/>
    <property type="match status" value="1"/>
</dbReference>
<dbReference type="NCBIfam" id="TIGR01845">
    <property type="entry name" value="outer_NodT"/>
    <property type="match status" value="1"/>
</dbReference>
<feature type="signal peptide" evidence="2">
    <location>
        <begin position="1"/>
        <end position="25"/>
    </location>
</feature>
<dbReference type="InterPro" id="IPR010131">
    <property type="entry name" value="MdtP/NodT-like"/>
</dbReference>
<dbReference type="Proteomes" id="UP000501534">
    <property type="component" value="Chromosome"/>
</dbReference>
<dbReference type="InterPro" id="IPR003423">
    <property type="entry name" value="OMP_efflux"/>
</dbReference>
<dbReference type="EMBL" id="CP053069">
    <property type="protein sequence ID" value="QJR11940.1"/>
    <property type="molecule type" value="Genomic_DNA"/>
</dbReference>
<dbReference type="GO" id="GO:0005886">
    <property type="term" value="C:plasma membrane"/>
    <property type="evidence" value="ECO:0007669"/>
    <property type="project" value="UniProtKB-SubCell"/>
</dbReference>
<dbReference type="PANTHER" id="PTHR30203">
    <property type="entry name" value="OUTER MEMBRANE CATION EFFLUX PROTEIN"/>
    <property type="match status" value="1"/>
</dbReference>
<reference evidence="4 5" key="1">
    <citation type="submission" date="2020-04" db="EMBL/GenBank/DDBJ databases">
        <title>Usitatibacter rugosus gen. nov., sp. nov. and Usitatibacter palustris sp. nov., novel members of Usitatibacteraceae fam. nov. within the order Nitrosomonadales isolated from soil.</title>
        <authorList>
            <person name="Huber K.J."/>
            <person name="Neumann-Schaal M."/>
            <person name="Geppert A."/>
            <person name="Luckner M."/>
            <person name="Wanner G."/>
            <person name="Overmann J."/>
        </authorList>
    </citation>
    <scope>NUCLEOTIDE SEQUENCE [LARGE SCALE GENOMIC DNA]</scope>
    <source>
        <strain evidence="4 5">0125_3</strain>
    </source>
</reference>
<feature type="coiled-coil region" evidence="3">
    <location>
        <begin position="396"/>
        <end position="455"/>
    </location>
</feature>
<organism evidence="4 5">
    <name type="scientific">Usitatibacter rugosus</name>
    <dbReference type="NCBI Taxonomy" id="2732067"/>
    <lineage>
        <taxon>Bacteria</taxon>
        <taxon>Pseudomonadati</taxon>
        <taxon>Pseudomonadota</taxon>
        <taxon>Betaproteobacteria</taxon>
        <taxon>Nitrosomonadales</taxon>
        <taxon>Usitatibacteraceae</taxon>
        <taxon>Usitatibacter</taxon>
    </lineage>
</organism>
<name>A0A6M4GXD5_9PROT</name>
<dbReference type="PANTHER" id="PTHR30203:SF30">
    <property type="entry name" value="OUTER MEMBRANE PROTEIN-RELATED"/>
    <property type="match status" value="1"/>
</dbReference>
<keyword evidence="2" id="KW-0472">Membrane</keyword>
<comment type="subcellular location">
    <subcellularLocation>
        <location evidence="2">Cell membrane</location>
        <topology evidence="2">Lipid-anchor</topology>
    </subcellularLocation>
</comment>
<keyword evidence="2" id="KW-0564">Palmitate</keyword>
<gene>
    <name evidence="4" type="primary">oprM_3</name>
    <name evidence="4" type="ORF">DSM104443_03023</name>
</gene>
<keyword evidence="3" id="KW-0175">Coiled coil</keyword>
<protein>
    <submittedName>
        <fullName evidence="4">Outer membrane protein OprM</fullName>
    </submittedName>
</protein>
<keyword evidence="5" id="KW-1185">Reference proteome</keyword>
<accession>A0A6M4GXD5</accession>
<dbReference type="SUPFAM" id="SSF56954">
    <property type="entry name" value="Outer membrane efflux proteins (OEP)"/>
    <property type="match status" value="1"/>
</dbReference>
<feature type="coiled-coil region" evidence="3">
    <location>
        <begin position="67"/>
        <end position="94"/>
    </location>
</feature>
<dbReference type="KEGG" id="uru:DSM104443_03023"/>
<evidence type="ECO:0000256" key="2">
    <source>
        <dbReference type="RuleBase" id="RU362097"/>
    </source>
</evidence>
<keyword evidence="2" id="KW-0449">Lipoprotein</keyword>
<keyword evidence="2" id="KW-0812">Transmembrane</keyword>
<dbReference type="PROSITE" id="PS51257">
    <property type="entry name" value="PROKAR_LIPOPROTEIN"/>
    <property type="match status" value="1"/>
</dbReference>
<dbReference type="AlphaFoldDB" id="A0A6M4GXD5"/>
<keyword evidence="2" id="KW-0732">Signal</keyword>
<feature type="chain" id="PRO_5027155075" evidence="2">
    <location>
        <begin position="26"/>
        <end position="469"/>
    </location>
</feature>
<comment type="similarity">
    <text evidence="1 2">Belongs to the outer membrane factor (OMF) (TC 1.B.17) family.</text>
</comment>
<dbReference type="Pfam" id="PF02321">
    <property type="entry name" value="OEP"/>
    <property type="match status" value="2"/>
</dbReference>
<proteinExistence type="inferred from homology"/>
<dbReference type="RefSeq" id="WP_171093702.1">
    <property type="nucleotide sequence ID" value="NZ_CP053069.1"/>
</dbReference>
<sequence>MNKFPGSLSARGRLVVAVTLTALLAACTVGPDYERPPVELPGNLGVPSTNATTVPDQWWKVFNDAVLDSLVAEALDANRDLKAAAERIEQARAQFTITRSDQFPQAGVGFDKSRDKASAVGPFPLPSDAIYSDTNRLVLRASWELDFWGKYRRATEAAKAELAATEAGRDAIRNTLVGDVVRGYFALRALDEGAAIAERTLVGRSKGLELQQLRYDSGIVGELELNQVRSDVEGARALIPAIYQRRLRQEGALAVLLGRSPREVFTARVERGITYDAVVEVPAALPSDLLLRRPDLRQAEERLKAANARIGVARAAYFPSISLTGFYGGESQQLSDLFKGPARVWSVGGNLLQPLFAAGQIRGGVDLENARTREAALLYVQAIANAFRETREAIAAQSNTREILEAQRNREKALARSLELARLRYDNGVYSLFELLETERQLLAVRLEAVDAERDRRSAIVDLYLALGG</sequence>
<dbReference type="Gene3D" id="1.20.1600.10">
    <property type="entry name" value="Outer membrane efflux proteins (OEP)"/>
    <property type="match status" value="1"/>
</dbReference>
<keyword evidence="2" id="KW-1134">Transmembrane beta strand</keyword>
<evidence type="ECO:0000313" key="4">
    <source>
        <dbReference type="EMBL" id="QJR11940.1"/>
    </source>
</evidence>
<evidence type="ECO:0000313" key="5">
    <source>
        <dbReference type="Proteomes" id="UP000501534"/>
    </source>
</evidence>
<dbReference type="GO" id="GO:0015562">
    <property type="term" value="F:efflux transmembrane transporter activity"/>
    <property type="evidence" value="ECO:0007669"/>
    <property type="project" value="InterPro"/>
</dbReference>
<evidence type="ECO:0000256" key="3">
    <source>
        <dbReference type="SAM" id="Coils"/>
    </source>
</evidence>
<evidence type="ECO:0000256" key="1">
    <source>
        <dbReference type="ARBA" id="ARBA00007613"/>
    </source>
</evidence>